<dbReference type="EMBL" id="UZAK01040340">
    <property type="protein sequence ID" value="VDP64450.1"/>
    <property type="molecule type" value="Genomic_DNA"/>
</dbReference>
<gene>
    <name evidence="2" type="ORF">SCUD_LOCUS17885</name>
</gene>
<evidence type="ECO:0000256" key="1">
    <source>
        <dbReference type="SAM" id="MobiDB-lite"/>
    </source>
</evidence>
<accession>A0A3P8FF31</accession>
<organism evidence="2 3">
    <name type="scientific">Schistosoma curassoni</name>
    <dbReference type="NCBI Taxonomy" id="6186"/>
    <lineage>
        <taxon>Eukaryota</taxon>
        <taxon>Metazoa</taxon>
        <taxon>Spiralia</taxon>
        <taxon>Lophotrochozoa</taxon>
        <taxon>Platyhelminthes</taxon>
        <taxon>Trematoda</taxon>
        <taxon>Digenea</taxon>
        <taxon>Strigeidida</taxon>
        <taxon>Schistosomatoidea</taxon>
        <taxon>Schistosomatidae</taxon>
        <taxon>Schistosoma</taxon>
    </lineage>
</organism>
<name>A0A3P8FF31_9TREM</name>
<protein>
    <submittedName>
        <fullName evidence="2">Uncharacterized protein</fullName>
    </submittedName>
</protein>
<keyword evidence="3" id="KW-1185">Reference proteome</keyword>
<dbReference type="Proteomes" id="UP000279833">
    <property type="component" value="Unassembled WGS sequence"/>
</dbReference>
<reference evidence="2 3" key="1">
    <citation type="submission" date="2018-11" db="EMBL/GenBank/DDBJ databases">
        <authorList>
            <consortium name="Pathogen Informatics"/>
        </authorList>
    </citation>
    <scope>NUCLEOTIDE SEQUENCE [LARGE SCALE GENOMIC DNA]</scope>
    <source>
        <strain>Dakar</strain>
        <strain evidence="3">Senegal</strain>
    </source>
</reference>
<dbReference type="AlphaFoldDB" id="A0A3P8FF31"/>
<sequence>MRSRSQITKTTFNSISFSGTSRRTLIRCGQPGSDNRPHTSNSTQDHCIHNQAEVHKDIANLKQGRAAGPDGLAPELVRILMSSSVTRATTSIYLSKHSNYDYWCSPLKSTKFPLQNPNDYQLD</sequence>
<evidence type="ECO:0000313" key="2">
    <source>
        <dbReference type="EMBL" id="VDP64450.1"/>
    </source>
</evidence>
<evidence type="ECO:0000313" key="3">
    <source>
        <dbReference type="Proteomes" id="UP000279833"/>
    </source>
</evidence>
<proteinExistence type="predicted"/>
<feature type="region of interest" description="Disordered" evidence="1">
    <location>
        <begin position="25"/>
        <end position="44"/>
    </location>
</feature>